<sequence length="203" mass="22115">MAKLKGELQADNGDVLHPHTSADVVFMDNGTSAEEKIKSIDQKITGIDVSSDVRRVINERVNADTSKPLSALINEWITSAKTAILETISTLATHVTNQHTATKNHITSKVDAARDDIKSHMANSMANLKIIKSIQRGVFAPTSREKTVTISPVNMSKSFVISETAMHGTSSNYTNTCVLTNSTTLTFAGGTDYQVAWQVIEFY</sequence>
<organism evidence="1 2">
    <name type="scientific">Holtiella tumoricola</name>
    <dbReference type="NCBI Taxonomy" id="3018743"/>
    <lineage>
        <taxon>Bacteria</taxon>
        <taxon>Bacillati</taxon>
        <taxon>Bacillota</taxon>
        <taxon>Clostridia</taxon>
        <taxon>Lachnospirales</taxon>
        <taxon>Cellulosilyticaceae</taxon>
        <taxon>Holtiella</taxon>
    </lineage>
</organism>
<evidence type="ECO:0000313" key="2">
    <source>
        <dbReference type="Proteomes" id="UP001169242"/>
    </source>
</evidence>
<gene>
    <name evidence="1" type="ORF">PBV87_11090</name>
</gene>
<comment type="caution">
    <text evidence="1">The sequence shown here is derived from an EMBL/GenBank/DDBJ whole genome shotgun (WGS) entry which is preliminary data.</text>
</comment>
<dbReference type="EMBL" id="JAQIFT010000044">
    <property type="protein sequence ID" value="MDA3732026.1"/>
    <property type="molecule type" value="Genomic_DNA"/>
</dbReference>
<dbReference type="Proteomes" id="UP001169242">
    <property type="component" value="Unassembled WGS sequence"/>
</dbReference>
<keyword evidence="2" id="KW-1185">Reference proteome</keyword>
<accession>A0AA42DNN1</accession>
<proteinExistence type="predicted"/>
<dbReference type="AlphaFoldDB" id="A0AA42DNN1"/>
<evidence type="ECO:0000313" key="1">
    <source>
        <dbReference type="EMBL" id="MDA3732026.1"/>
    </source>
</evidence>
<dbReference type="RefSeq" id="WP_271012319.1">
    <property type="nucleotide sequence ID" value="NZ_JAQIFT010000044.1"/>
</dbReference>
<protein>
    <submittedName>
        <fullName evidence="1">Uncharacterized protein</fullName>
    </submittedName>
</protein>
<name>A0AA42DNN1_9FIRM</name>
<reference evidence="1" key="1">
    <citation type="journal article" date="2023" name="Int. J. Syst. Evol. Microbiol.">
        <title>&lt;i&gt;Holtiella tumoricola&lt;/i&gt; gen. nov. sp. nov., isolated from a human clinical sample.</title>
        <authorList>
            <person name="Allen-Vercoe E."/>
            <person name="Daigneault M.C."/>
            <person name="Vancuren S.J."/>
            <person name="Cochrane K."/>
            <person name="O'Neal L.L."/>
            <person name="Sankaranarayanan K."/>
            <person name="Lawson P.A."/>
        </authorList>
    </citation>
    <scope>NUCLEOTIDE SEQUENCE</scope>
    <source>
        <strain evidence="1">CC70A</strain>
    </source>
</reference>